<reference evidence="3 4" key="1">
    <citation type="submission" date="2021-08" db="EMBL/GenBank/DDBJ databases">
        <title>Comparative Genomics Analysis of the Genus Qipengyuania Reveals Extensive Genetic Diversity and Metabolic Versatility, Including the Description of Fifteen Novel Species.</title>
        <authorList>
            <person name="Liu Y."/>
        </authorList>
    </citation>
    <scope>NUCLEOTIDE SEQUENCE [LARGE SCALE GENOMIC DNA]</scope>
    <source>
        <strain evidence="3 4">YG27</strain>
    </source>
</reference>
<comment type="caution">
    <text evidence="3">The sequence shown here is derived from an EMBL/GenBank/DDBJ whole genome shotgun (WGS) entry which is preliminary data.</text>
</comment>
<proteinExistence type="predicted"/>
<dbReference type="InterPro" id="IPR012495">
    <property type="entry name" value="TadE-like_dom"/>
</dbReference>
<feature type="transmembrane region" description="Helical" evidence="1">
    <location>
        <begin position="20"/>
        <end position="42"/>
    </location>
</feature>
<evidence type="ECO:0000259" key="2">
    <source>
        <dbReference type="Pfam" id="PF07811"/>
    </source>
</evidence>
<dbReference type="EMBL" id="JAIGNU010000001">
    <property type="protein sequence ID" value="MBX7499916.1"/>
    <property type="molecule type" value="Genomic_DNA"/>
</dbReference>
<evidence type="ECO:0000313" key="3">
    <source>
        <dbReference type="EMBL" id="MBX7499916.1"/>
    </source>
</evidence>
<organism evidence="3 4">
    <name type="scientific">Qipengyuania mesophila</name>
    <dbReference type="NCBI Taxonomy" id="2867246"/>
    <lineage>
        <taxon>Bacteria</taxon>
        <taxon>Pseudomonadati</taxon>
        <taxon>Pseudomonadota</taxon>
        <taxon>Alphaproteobacteria</taxon>
        <taxon>Sphingomonadales</taxon>
        <taxon>Erythrobacteraceae</taxon>
        <taxon>Qipengyuania</taxon>
    </lineage>
</organism>
<keyword evidence="4" id="KW-1185">Reference proteome</keyword>
<keyword evidence="1" id="KW-1133">Transmembrane helix</keyword>
<dbReference type="Proteomes" id="UP000782554">
    <property type="component" value="Unassembled WGS sequence"/>
</dbReference>
<evidence type="ECO:0000313" key="4">
    <source>
        <dbReference type="Proteomes" id="UP000782554"/>
    </source>
</evidence>
<name>A0ABS7JQJ8_9SPHN</name>
<dbReference type="Pfam" id="PF07811">
    <property type="entry name" value="TadE"/>
    <property type="match status" value="1"/>
</dbReference>
<evidence type="ECO:0000256" key="1">
    <source>
        <dbReference type="SAM" id="Phobius"/>
    </source>
</evidence>
<protein>
    <submittedName>
        <fullName evidence="3">Pilus assembly protein</fullName>
    </submittedName>
</protein>
<keyword evidence="1" id="KW-0472">Membrane</keyword>
<feature type="domain" description="TadE-like" evidence="2">
    <location>
        <begin position="14"/>
        <end position="56"/>
    </location>
</feature>
<accession>A0ABS7JQJ8</accession>
<dbReference type="RefSeq" id="WP_221599800.1">
    <property type="nucleotide sequence ID" value="NZ_JAIGNU010000001.1"/>
</dbReference>
<gene>
    <name evidence="3" type="ORF">K3181_00490</name>
</gene>
<keyword evidence="1" id="KW-0812">Transmembrane</keyword>
<sequence length="201" mass="21978">MTRFARNLRRDERGAAIVEFALVLVPMLLFILGGFDLGYQAYLRSVVQGALNDVSRTGSLEGPQLNCTGATVELQIECAIKARSDLVARNATYTITTKNFYDFSTVGRSEKLVTDYNSNGQYDTGDCFVDLNGNGSFDTSAGRTGVGGADDVVFYTVKLIMPRLFPIHKFITATPNYEINATAAVRNQPYTTQQTPSTVCV</sequence>